<evidence type="ECO:0000256" key="5">
    <source>
        <dbReference type="ARBA" id="ARBA00023163"/>
    </source>
</evidence>
<dbReference type="Proteomes" id="UP000663720">
    <property type="component" value="Chromosome"/>
</dbReference>
<evidence type="ECO:0000256" key="3">
    <source>
        <dbReference type="ARBA" id="ARBA00023015"/>
    </source>
</evidence>
<keyword evidence="1" id="KW-0547">Nucleotide-binding</keyword>
<evidence type="ECO:0000256" key="2">
    <source>
        <dbReference type="ARBA" id="ARBA00022840"/>
    </source>
</evidence>
<dbReference type="PROSITE" id="PS50045">
    <property type="entry name" value="SIGMA54_INTERACT_4"/>
    <property type="match status" value="1"/>
</dbReference>
<protein>
    <submittedName>
        <fullName evidence="9">Two component system response regulator</fullName>
    </submittedName>
</protein>
<feature type="modified residue" description="4-aspartylphosphate" evidence="6">
    <location>
        <position position="55"/>
    </location>
</feature>
<dbReference type="CDD" id="cd00156">
    <property type="entry name" value="REC"/>
    <property type="match status" value="1"/>
</dbReference>
<dbReference type="PROSITE" id="PS00688">
    <property type="entry name" value="SIGMA54_INTERACT_3"/>
    <property type="match status" value="1"/>
</dbReference>
<organism evidence="9 10">
    <name type="scientific">Desulfonema limicola</name>
    <dbReference type="NCBI Taxonomy" id="45656"/>
    <lineage>
        <taxon>Bacteria</taxon>
        <taxon>Pseudomonadati</taxon>
        <taxon>Thermodesulfobacteriota</taxon>
        <taxon>Desulfobacteria</taxon>
        <taxon>Desulfobacterales</taxon>
        <taxon>Desulfococcaceae</taxon>
        <taxon>Desulfonema</taxon>
    </lineage>
</organism>
<accession>A0A975B4P6</accession>
<evidence type="ECO:0000256" key="1">
    <source>
        <dbReference type="ARBA" id="ARBA00022741"/>
    </source>
</evidence>
<dbReference type="Pfam" id="PF00158">
    <property type="entry name" value="Sigma54_activat"/>
    <property type="match status" value="1"/>
</dbReference>
<dbReference type="SMART" id="SM00382">
    <property type="entry name" value="AAA"/>
    <property type="match status" value="1"/>
</dbReference>
<dbReference type="GO" id="GO:0003677">
    <property type="term" value="F:DNA binding"/>
    <property type="evidence" value="ECO:0007669"/>
    <property type="project" value="UniProtKB-KW"/>
</dbReference>
<dbReference type="AlphaFoldDB" id="A0A975B4P6"/>
<dbReference type="InterPro" id="IPR027417">
    <property type="entry name" value="P-loop_NTPase"/>
</dbReference>
<evidence type="ECO:0000259" key="7">
    <source>
        <dbReference type="PROSITE" id="PS50045"/>
    </source>
</evidence>
<dbReference type="Gene3D" id="3.40.50.2300">
    <property type="match status" value="1"/>
</dbReference>
<gene>
    <name evidence="9" type="ORF">dnl_09850</name>
</gene>
<keyword evidence="6" id="KW-0597">Phosphoprotein</keyword>
<evidence type="ECO:0000256" key="4">
    <source>
        <dbReference type="ARBA" id="ARBA00023125"/>
    </source>
</evidence>
<proteinExistence type="predicted"/>
<dbReference type="InterPro" id="IPR025943">
    <property type="entry name" value="Sigma_54_int_dom_ATP-bd_2"/>
</dbReference>
<dbReference type="PROSITE" id="PS00675">
    <property type="entry name" value="SIGMA54_INTERACT_1"/>
    <property type="match status" value="1"/>
</dbReference>
<dbReference type="InterPro" id="IPR011006">
    <property type="entry name" value="CheY-like_superfamily"/>
</dbReference>
<keyword evidence="4" id="KW-0238">DNA-binding</keyword>
<dbReference type="RefSeq" id="WP_207690576.1">
    <property type="nucleotide sequence ID" value="NZ_CP061799.1"/>
</dbReference>
<evidence type="ECO:0000256" key="6">
    <source>
        <dbReference type="PROSITE-ProRule" id="PRU00169"/>
    </source>
</evidence>
<feature type="domain" description="Response regulatory" evidence="8">
    <location>
        <begin position="5"/>
        <end position="121"/>
    </location>
</feature>
<evidence type="ECO:0000259" key="8">
    <source>
        <dbReference type="PROSITE" id="PS50110"/>
    </source>
</evidence>
<evidence type="ECO:0000313" key="10">
    <source>
        <dbReference type="Proteomes" id="UP000663720"/>
    </source>
</evidence>
<evidence type="ECO:0000313" key="9">
    <source>
        <dbReference type="EMBL" id="QTA78752.1"/>
    </source>
</evidence>
<dbReference type="InterPro" id="IPR001789">
    <property type="entry name" value="Sig_transdc_resp-reg_receiver"/>
</dbReference>
<dbReference type="SUPFAM" id="SSF52172">
    <property type="entry name" value="CheY-like"/>
    <property type="match status" value="1"/>
</dbReference>
<dbReference type="Gene3D" id="1.10.8.60">
    <property type="match status" value="1"/>
</dbReference>
<dbReference type="GO" id="GO:0005524">
    <property type="term" value="F:ATP binding"/>
    <property type="evidence" value="ECO:0007669"/>
    <property type="project" value="UniProtKB-KW"/>
</dbReference>
<dbReference type="PROSITE" id="PS00676">
    <property type="entry name" value="SIGMA54_INTERACT_2"/>
    <property type="match status" value="1"/>
</dbReference>
<keyword evidence="2" id="KW-0067">ATP-binding</keyword>
<dbReference type="PROSITE" id="PS50110">
    <property type="entry name" value="RESPONSE_REGULATORY"/>
    <property type="match status" value="1"/>
</dbReference>
<sequence>MENKRILFVDDQLDVWENALKEDLGGFGFELKGIENPRDTCRFISSYSPDIVLLDILFPEGNKGKSTLEAIKKQFPDIPVIMFTDTMCQADYNSLDYELADYRYSKDALRQGYFSDLANIMKNLIEKSKKNLKILTDGWNPDFGFIIGNSKAMLEIAKTIQKMADTDSTILITGETGTGKGVIAESIHKLSNRNGNSFETFVCAERSKDLIEDDLFGHEKNAFNQADFRTGILERADKGTLFLDEISEIPLPIQTKLLRFIENRTFERLGGKKTLHTDVRIIAATNKEMLPLIEDGEFRNDLFYRLNVINVSVPPLRKRIEDIPLFYKHFVSLYCKEIKRTILPEMHPEVEKLLTSYHWPGNIRELKHAIENAVYLSEDTILQVNHFSNINNNDNSTAIVQETFNIAKEICDGNLTWDSISKELGNSGRKAVLKDIEELLTKKFHRKPSRAEEAECLRLSPENTRQLYYKHGLVKKRKKKNS</sequence>
<dbReference type="Gene3D" id="3.40.50.300">
    <property type="entry name" value="P-loop containing nucleotide triphosphate hydrolases"/>
    <property type="match status" value="1"/>
</dbReference>
<dbReference type="EMBL" id="CP061799">
    <property type="protein sequence ID" value="QTA78752.1"/>
    <property type="molecule type" value="Genomic_DNA"/>
</dbReference>
<dbReference type="InterPro" id="IPR058031">
    <property type="entry name" value="AAA_lid_NorR"/>
</dbReference>
<reference evidence="9" key="1">
    <citation type="journal article" date="2021" name="Microb. Physiol.">
        <title>Proteogenomic Insights into the Physiology of Marine, Sulfate-Reducing, Filamentous Desulfonema limicola and Desulfonema magnum.</title>
        <authorList>
            <person name="Schnaars V."/>
            <person name="Wohlbrand L."/>
            <person name="Scheve S."/>
            <person name="Hinrichs C."/>
            <person name="Reinhardt R."/>
            <person name="Rabus R."/>
        </authorList>
    </citation>
    <scope>NUCLEOTIDE SEQUENCE</scope>
    <source>
        <strain evidence="9">5ac10</strain>
    </source>
</reference>
<keyword evidence="3" id="KW-0805">Transcription regulation</keyword>
<dbReference type="Pfam" id="PF25601">
    <property type="entry name" value="AAA_lid_14"/>
    <property type="match status" value="1"/>
</dbReference>
<dbReference type="InterPro" id="IPR025662">
    <property type="entry name" value="Sigma_54_int_dom_ATP-bd_1"/>
</dbReference>
<dbReference type="InterPro" id="IPR025944">
    <property type="entry name" value="Sigma_54_int_dom_CS"/>
</dbReference>
<dbReference type="Pfam" id="PF00072">
    <property type="entry name" value="Response_reg"/>
    <property type="match status" value="1"/>
</dbReference>
<dbReference type="GO" id="GO:0000160">
    <property type="term" value="P:phosphorelay signal transduction system"/>
    <property type="evidence" value="ECO:0007669"/>
    <property type="project" value="InterPro"/>
</dbReference>
<dbReference type="PANTHER" id="PTHR32071">
    <property type="entry name" value="TRANSCRIPTIONAL REGULATORY PROTEIN"/>
    <property type="match status" value="1"/>
</dbReference>
<feature type="domain" description="Sigma-54 factor interaction" evidence="7">
    <location>
        <begin position="146"/>
        <end position="375"/>
    </location>
</feature>
<dbReference type="GO" id="GO:0006355">
    <property type="term" value="P:regulation of DNA-templated transcription"/>
    <property type="evidence" value="ECO:0007669"/>
    <property type="project" value="InterPro"/>
</dbReference>
<keyword evidence="10" id="KW-1185">Reference proteome</keyword>
<dbReference type="KEGG" id="dli:dnl_09850"/>
<name>A0A975B4P6_9BACT</name>
<dbReference type="CDD" id="cd00009">
    <property type="entry name" value="AAA"/>
    <property type="match status" value="1"/>
</dbReference>
<keyword evidence="5" id="KW-0804">Transcription</keyword>
<dbReference type="SUPFAM" id="SSF52540">
    <property type="entry name" value="P-loop containing nucleoside triphosphate hydrolases"/>
    <property type="match status" value="1"/>
</dbReference>
<dbReference type="InterPro" id="IPR003593">
    <property type="entry name" value="AAA+_ATPase"/>
</dbReference>
<dbReference type="FunFam" id="3.40.50.300:FF:000006">
    <property type="entry name" value="DNA-binding transcriptional regulator NtrC"/>
    <property type="match status" value="1"/>
</dbReference>
<dbReference type="InterPro" id="IPR002078">
    <property type="entry name" value="Sigma_54_int"/>
</dbReference>